<evidence type="ECO:0008006" key="13">
    <source>
        <dbReference type="Google" id="ProtNLM"/>
    </source>
</evidence>
<keyword evidence="12" id="KW-1185">Reference proteome</keyword>
<dbReference type="FunFam" id="4.10.81.10:FF:000001">
    <property type="entry name" value="Cytochrome c oxidase subunit 8B, mitochondrial"/>
    <property type="match status" value="1"/>
</dbReference>
<reference evidence="11" key="3">
    <citation type="submission" date="2025-09" db="UniProtKB">
        <authorList>
            <consortium name="Ensembl"/>
        </authorList>
    </citation>
    <scope>IDENTIFICATION</scope>
    <source>
        <strain evidence="11">Hd-rR</strain>
    </source>
</reference>
<dbReference type="GO" id="GO:0045277">
    <property type="term" value="C:respiratory chain complex IV"/>
    <property type="evidence" value="ECO:0000318"/>
    <property type="project" value="GO_Central"/>
</dbReference>
<dbReference type="InterPro" id="IPR036548">
    <property type="entry name" value="Cyt_c_oxidase_su8_sf"/>
</dbReference>
<dbReference type="Gene3D" id="4.10.81.10">
    <property type="entry name" value="Cytochrome c oxidase, subunit 8"/>
    <property type="match status" value="1"/>
</dbReference>
<comment type="pathway">
    <text evidence="2">Energy metabolism; oxidative phosphorylation.</text>
</comment>
<evidence type="ECO:0000256" key="6">
    <source>
        <dbReference type="ARBA" id="ARBA00022946"/>
    </source>
</evidence>
<comment type="similarity">
    <text evidence="3">Belongs to the cytochrome c oxidase VIII family.</text>
</comment>
<gene>
    <name evidence="11" type="primary">LOC101170807</name>
</gene>
<dbReference type="Proteomes" id="UP000001038">
    <property type="component" value="Chromosome 22"/>
</dbReference>
<dbReference type="GO" id="GO:0005739">
    <property type="term" value="C:mitochondrion"/>
    <property type="evidence" value="ECO:0000318"/>
    <property type="project" value="GO_Central"/>
</dbReference>
<organism evidence="11 12">
    <name type="scientific">Oryzias latipes</name>
    <name type="common">Japanese rice fish</name>
    <name type="synonym">Japanese killifish</name>
    <dbReference type="NCBI Taxonomy" id="8090"/>
    <lineage>
        <taxon>Eukaryota</taxon>
        <taxon>Metazoa</taxon>
        <taxon>Chordata</taxon>
        <taxon>Craniata</taxon>
        <taxon>Vertebrata</taxon>
        <taxon>Euteleostomi</taxon>
        <taxon>Actinopterygii</taxon>
        <taxon>Neopterygii</taxon>
        <taxon>Teleostei</taxon>
        <taxon>Neoteleostei</taxon>
        <taxon>Acanthomorphata</taxon>
        <taxon>Ovalentaria</taxon>
        <taxon>Atherinomorphae</taxon>
        <taxon>Beloniformes</taxon>
        <taxon>Adrianichthyidae</taxon>
        <taxon>Oryziinae</taxon>
        <taxon>Oryzias</taxon>
    </lineage>
</organism>
<dbReference type="KEGG" id="ola:101170807"/>
<keyword evidence="4 10" id="KW-0812">Transmembrane</keyword>
<dbReference type="InParanoid" id="A0A3B3H768"/>
<dbReference type="GO" id="GO:0006123">
    <property type="term" value="P:mitochondrial electron transport, cytochrome c to oxygen"/>
    <property type="evidence" value="ECO:0007669"/>
    <property type="project" value="InterPro"/>
</dbReference>
<comment type="subcellular location">
    <subcellularLocation>
        <location evidence="1">Mitochondrion inner membrane</location>
        <topology evidence="1">Single-pass membrane protein</topology>
    </subcellularLocation>
</comment>
<dbReference type="CDD" id="cd00930">
    <property type="entry name" value="Cyt_c_Oxidase_VIII"/>
    <property type="match status" value="1"/>
</dbReference>
<evidence type="ECO:0000256" key="9">
    <source>
        <dbReference type="ARBA" id="ARBA00023136"/>
    </source>
</evidence>
<evidence type="ECO:0000256" key="2">
    <source>
        <dbReference type="ARBA" id="ARBA00004673"/>
    </source>
</evidence>
<dbReference type="AlphaFoldDB" id="A0A3B3H768"/>
<dbReference type="SUPFAM" id="SSF81431">
    <property type="entry name" value="Mitochondrial cytochrome c oxidase subunit VIIIb (aka IX)"/>
    <property type="match status" value="1"/>
</dbReference>
<dbReference type="GeneID" id="101170807"/>
<keyword evidence="5" id="KW-0999">Mitochondrion inner membrane</keyword>
<reference evidence="11 12" key="1">
    <citation type="journal article" date="2007" name="Nature">
        <title>The medaka draft genome and insights into vertebrate genome evolution.</title>
        <authorList>
            <person name="Kasahara M."/>
            <person name="Naruse K."/>
            <person name="Sasaki S."/>
            <person name="Nakatani Y."/>
            <person name="Qu W."/>
            <person name="Ahsan B."/>
            <person name="Yamada T."/>
            <person name="Nagayasu Y."/>
            <person name="Doi K."/>
            <person name="Kasai Y."/>
            <person name="Jindo T."/>
            <person name="Kobayashi D."/>
            <person name="Shimada A."/>
            <person name="Toyoda A."/>
            <person name="Kuroki Y."/>
            <person name="Fujiyama A."/>
            <person name="Sasaki T."/>
            <person name="Shimizu A."/>
            <person name="Asakawa S."/>
            <person name="Shimizu N."/>
            <person name="Hashimoto S."/>
            <person name="Yang J."/>
            <person name="Lee Y."/>
            <person name="Matsushima K."/>
            <person name="Sugano S."/>
            <person name="Sakaizumi M."/>
            <person name="Narita T."/>
            <person name="Ohishi K."/>
            <person name="Haga S."/>
            <person name="Ohta F."/>
            <person name="Nomoto H."/>
            <person name="Nogata K."/>
            <person name="Morishita T."/>
            <person name="Endo T."/>
            <person name="Shin-I T."/>
            <person name="Takeda H."/>
            <person name="Morishita S."/>
            <person name="Kohara Y."/>
        </authorList>
    </citation>
    <scope>NUCLEOTIDE SEQUENCE [LARGE SCALE GENOMIC DNA]</scope>
    <source>
        <strain evidence="11 12">Hd-rR</strain>
    </source>
</reference>
<dbReference type="Pfam" id="PF02285">
    <property type="entry name" value="COX8"/>
    <property type="match status" value="1"/>
</dbReference>
<dbReference type="RefSeq" id="XP_004082799.1">
    <property type="nucleotide sequence ID" value="XM_004082751.4"/>
</dbReference>
<evidence type="ECO:0000256" key="5">
    <source>
        <dbReference type="ARBA" id="ARBA00022792"/>
    </source>
</evidence>
<evidence type="ECO:0000256" key="4">
    <source>
        <dbReference type="ARBA" id="ARBA00022692"/>
    </source>
</evidence>
<dbReference type="PANTHER" id="PTHR16717:SF8">
    <property type="entry name" value="CYTOCHROME C OXIDASE SUBUNIT 8A"/>
    <property type="match status" value="1"/>
</dbReference>
<evidence type="ECO:0000256" key="8">
    <source>
        <dbReference type="ARBA" id="ARBA00023128"/>
    </source>
</evidence>
<dbReference type="InterPro" id="IPR003205">
    <property type="entry name" value="Cyt_c_oxidase_su8"/>
</dbReference>
<dbReference type="PANTHER" id="PTHR16717">
    <property type="entry name" value="CYTOCHROME C OXIDASE POLYPEPTIDE VIII"/>
    <property type="match status" value="1"/>
</dbReference>
<evidence type="ECO:0000313" key="12">
    <source>
        <dbReference type="Proteomes" id="UP000001038"/>
    </source>
</evidence>
<dbReference type="Ensembl" id="ENSORLT00000035136.1">
    <property type="protein sequence ID" value="ENSORLP00000027774.1"/>
    <property type="gene ID" value="ENSORLG00000025637.1"/>
</dbReference>
<dbReference type="FunCoup" id="A0A3B3H768">
    <property type="interactions" value="609"/>
</dbReference>
<keyword evidence="8" id="KW-0496">Mitochondrion</keyword>
<dbReference type="UniPathway" id="UPA00705"/>
<name>A0A3B3H768_ORYLA</name>
<accession>A0A3B3H768</accession>
<proteinExistence type="inferred from homology"/>
<protein>
    <recommendedName>
        <fullName evidence="13">Cytochrome c oxidase subunit 8A</fullName>
    </recommendedName>
</protein>
<dbReference type="GO" id="GO:0005743">
    <property type="term" value="C:mitochondrial inner membrane"/>
    <property type="evidence" value="ECO:0007669"/>
    <property type="project" value="UniProtKB-SubCell"/>
</dbReference>
<evidence type="ECO:0000256" key="1">
    <source>
        <dbReference type="ARBA" id="ARBA00004434"/>
    </source>
</evidence>
<reference evidence="11" key="2">
    <citation type="submission" date="2025-08" db="UniProtKB">
        <authorList>
            <consortium name="Ensembl"/>
        </authorList>
    </citation>
    <scope>IDENTIFICATION</scope>
    <source>
        <strain evidence="11">Hd-rR</strain>
    </source>
</reference>
<keyword evidence="7 10" id="KW-1133">Transmembrane helix</keyword>
<keyword evidence="6" id="KW-0809">Transit peptide</keyword>
<sequence>MPALLRTIARRAAPVLRSPFPVLRANMYSKPPKENIGVVETSVGLGVFTLTILGPSGWILAHLEDYKKKE</sequence>
<evidence type="ECO:0000313" key="11">
    <source>
        <dbReference type="Ensembl" id="ENSORLP00000027774.1"/>
    </source>
</evidence>
<dbReference type="GeneTree" id="ENSGT01150000287199"/>
<feature type="transmembrane region" description="Helical" evidence="10">
    <location>
        <begin position="41"/>
        <end position="61"/>
    </location>
</feature>
<keyword evidence="9 10" id="KW-0472">Membrane</keyword>
<dbReference type="STRING" id="8090.ENSORLP00000027774"/>
<evidence type="ECO:0000256" key="10">
    <source>
        <dbReference type="SAM" id="Phobius"/>
    </source>
</evidence>
<evidence type="ECO:0000256" key="3">
    <source>
        <dbReference type="ARBA" id="ARBA00010117"/>
    </source>
</evidence>
<dbReference type="OrthoDB" id="8931496at2759"/>
<evidence type="ECO:0000256" key="7">
    <source>
        <dbReference type="ARBA" id="ARBA00022989"/>
    </source>
</evidence>
<dbReference type="Bgee" id="ENSORLG00000025637">
    <property type="expression patterns" value="Expressed in brain and 14 other cell types or tissues"/>
</dbReference>